<evidence type="ECO:0000313" key="4">
    <source>
        <dbReference type="EMBL" id="KAF5344219.1"/>
    </source>
</evidence>
<gene>
    <name evidence="6" type="ORF">D9757_013595</name>
    <name evidence="5" type="ORF">D9757_013975</name>
    <name evidence="4" type="ORF">D9757_015337</name>
</gene>
<evidence type="ECO:0000313" key="5">
    <source>
        <dbReference type="EMBL" id="KAF5365858.1"/>
    </source>
</evidence>
<dbReference type="InterPro" id="IPR036388">
    <property type="entry name" value="WH-like_DNA-bd_sf"/>
</dbReference>
<dbReference type="Pfam" id="PF00888">
    <property type="entry name" value="Cullin"/>
    <property type="match status" value="1"/>
</dbReference>
<dbReference type="PANTHER" id="PTHR11932">
    <property type="entry name" value="CULLIN"/>
    <property type="match status" value="1"/>
</dbReference>
<dbReference type="EMBL" id="JAACJN010000160">
    <property type="protein sequence ID" value="KAF5365858.1"/>
    <property type="molecule type" value="Genomic_DNA"/>
</dbReference>
<evidence type="ECO:0000313" key="7">
    <source>
        <dbReference type="Proteomes" id="UP000518752"/>
    </source>
</evidence>
<evidence type="ECO:0000313" key="6">
    <source>
        <dbReference type="EMBL" id="KAF5366471.1"/>
    </source>
</evidence>
<sequence length="213" mass="23447">MNIMKARKTMKNHALIQEAISRFAPKISDIKKAIGTLLEKGRRMRLSSISKLIGAGGNVESIDPKVYADALLEVHKKNSEMAGRSFKSGASFAGACGYVVEEEQRDSRGRRFGGSVELSRALFCSLPCIDACANTPIEKTVLFKYLKNEDVFQTFSTAKRSKRLIRGVSASEESKASMISRLKEAEISSTPIRSSACSPRGREFTSTPLSWML</sequence>
<proteinExistence type="inferred from homology"/>
<dbReference type="Gene3D" id="1.10.10.10">
    <property type="entry name" value="Winged helix-like DNA-binding domain superfamily/Winged helix DNA-binding domain"/>
    <property type="match status" value="1"/>
</dbReference>
<reference evidence="4 7" key="1">
    <citation type="journal article" date="2020" name="ISME J.">
        <title>Uncovering the hidden diversity of litter-decomposition mechanisms in mushroom-forming fungi.</title>
        <authorList>
            <person name="Floudas D."/>
            <person name="Bentzer J."/>
            <person name="Ahren D."/>
            <person name="Johansson T."/>
            <person name="Persson P."/>
            <person name="Tunlid A."/>
        </authorList>
    </citation>
    <scope>NUCLEOTIDE SEQUENCE [LARGE SCALE GENOMIC DNA]</scope>
    <source>
        <strain evidence="4 7">CBS 406.79</strain>
    </source>
</reference>
<dbReference type="InterPro" id="IPR036317">
    <property type="entry name" value="Cullin_homology_sf"/>
</dbReference>
<dbReference type="Proteomes" id="UP000518752">
    <property type="component" value="Unassembled WGS sequence"/>
</dbReference>
<dbReference type="AlphaFoldDB" id="A0A8H5FPC6"/>
<dbReference type="Gene3D" id="1.20.1310.10">
    <property type="entry name" value="Cullin Repeats"/>
    <property type="match status" value="1"/>
</dbReference>
<evidence type="ECO:0000256" key="1">
    <source>
        <dbReference type="PROSITE-ProRule" id="PRU00330"/>
    </source>
</evidence>
<dbReference type="InterPro" id="IPR001373">
    <property type="entry name" value="Cullin_N"/>
</dbReference>
<dbReference type="GO" id="GO:0006511">
    <property type="term" value="P:ubiquitin-dependent protein catabolic process"/>
    <property type="evidence" value="ECO:0007669"/>
    <property type="project" value="InterPro"/>
</dbReference>
<dbReference type="PROSITE" id="PS50069">
    <property type="entry name" value="CULLIN_2"/>
    <property type="match status" value="1"/>
</dbReference>
<evidence type="ECO:0000259" key="3">
    <source>
        <dbReference type="PROSITE" id="PS50069"/>
    </source>
</evidence>
<dbReference type="EMBL" id="JAACJN010000153">
    <property type="protein sequence ID" value="KAF5366471.1"/>
    <property type="molecule type" value="Genomic_DNA"/>
</dbReference>
<organism evidence="4 7">
    <name type="scientific">Collybiopsis confluens</name>
    <dbReference type="NCBI Taxonomy" id="2823264"/>
    <lineage>
        <taxon>Eukaryota</taxon>
        <taxon>Fungi</taxon>
        <taxon>Dikarya</taxon>
        <taxon>Basidiomycota</taxon>
        <taxon>Agaricomycotina</taxon>
        <taxon>Agaricomycetes</taxon>
        <taxon>Agaricomycetidae</taxon>
        <taxon>Agaricales</taxon>
        <taxon>Marasmiineae</taxon>
        <taxon>Omphalotaceae</taxon>
        <taxon>Collybiopsis</taxon>
    </lineage>
</organism>
<protein>
    <recommendedName>
        <fullName evidence="3">Cullin family profile domain-containing protein</fullName>
    </recommendedName>
</protein>
<keyword evidence="7" id="KW-1185">Reference proteome</keyword>
<comment type="similarity">
    <text evidence="1 2">Belongs to the cullin family.</text>
</comment>
<dbReference type="OrthoDB" id="27073at2759"/>
<dbReference type="InterPro" id="IPR045093">
    <property type="entry name" value="Cullin"/>
</dbReference>
<evidence type="ECO:0000256" key="2">
    <source>
        <dbReference type="RuleBase" id="RU003829"/>
    </source>
</evidence>
<dbReference type="InterPro" id="IPR016158">
    <property type="entry name" value="Cullin_homology"/>
</dbReference>
<accession>A0A8H5FPC6</accession>
<dbReference type="EMBL" id="JAACJN010000413">
    <property type="protein sequence ID" value="KAF5344219.1"/>
    <property type="molecule type" value="Genomic_DNA"/>
</dbReference>
<dbReference type="GO" id="GO:0031625">
    <property type="term" value="F:ubiquitin protein ligase binding"/>
    <property type="evidence" value="ECO:0007669"/>
    <property type="project" value="InterPro"/>
</dbReference>
<name>A0A8H5FPC6_9AGAR</name>
<comment type="caution">
    <text evidence="4">The sequence shown here is derived from an EMBL/GenBank/DDBJ whole genome shotgun (WGS) entry which is preliminary data.</text>
</comment>
<dbReference type="SUPFAM" id="SSF75632">
    <property type="entry name" value="Cullin homology domain"/>
    <property type="match status" value="1"/>
</dbReference>
<feature type="domain" description="Cullin family profile" evidence="3">
    <location>
        <begin position="141"/>
        <end position="206"/>
    </location>
</feature>